<dbReference type="PANTHER" id="PTHR18901">
    <property type="entry name" value="2-DEOXYGLUCOSE-6-PHOSPHATE PHOSPHATASE 2"/>
    <property type="match status" value="1"/>
</dbReference>
<dbReference type="CDD" id="cd07505">
    <property type="entry name" value="HAD_BPGM-like"/>
    <property type="match status" value="1"/>
</dbReference>
<keyword evidence="2" id="KW-1185">Reference proteome</keyword>
<dbReference type="Gene3D" id="3.40.50.1000">
    <property type="entry name" value="HAD superfamily/HAD-like"/>
    <property type="match status" value="1"/>
</dbReference>
<dbReference type="Pfam" id="PF13419">
    <property type="entry name" value="HAD_2"/>
    <property type="match status" value="1"/>
</dbReference>
<comment type="caution">
    <text evidence="1">The sequence shown here is derived from an EMBL/GenBank/DDBJ whole genome shotgun (WGS) entry which is preliminary data.</text>
</comment>
<dbReference type="EMBL" id="VIRV01000003">
    <property type="protein sequence ID" value="MBY0758287.1"/>
    <property type="molecule type" value="Genomic_DNA"/>
</dbReference>
<protein>
    <submittedName>
        <fullName evidence="1">HAD family phosphatase</fullName>
    </submittedName>
</protein>
<dbReference type="InterPro" id="IPR041492">
    <property type="entry name" value="HAD_2"/>
</dbReference>
<dbReference type="InterPro" id="IPR023214">
    <property type="entry name" value="HAD_sf"/>
</dbReference>
<evidence type="ECO:0000313" key="1">
    <source>
        <dbReference type="EMBL" id="MBY0758287.1"/>
    </source>
</evidence>
<dbReference type="SFLD" id="SFLDG01129">
    <property type="entry name" value="C1.5:_HAD__Beta-PGM__Phosphata"/>
    <property type="match status" value="1"/>
</dbReference>
<organism evidence="1 2">
    <name type="scientific">Sellimonas caecigallum</name>
    <dbReference type="NCBI Taxonomy" id="2592333"/>
    <lineage>
        <taxon>Bacteria</taxon>
        <taxon>Bacillati</taxon>
        <taxon>Bacillota</taxon>
        <taxon>Clostridia</taxon>
        <taxon>Lachnospirales</taxon>
        <taxon>Lachnospiraceae</taxon>
        <taxon>Sellimonas</taxon>
    </lineage>
</organism>
<dbReference type="SFLD" id="SFLDG01135">
    <property type="entry name" value="C1.5.6:_HAD__Beta-PGM__Phospha"/>
    <property type="match status" value="1"/>
</dbReference>
<dbReference type="RefSeq" id="WP_221919459.1">
    <property type="nucleotide sequence ID" value="NZ_CP173660.1"/>
</dbReference>
<dbReference type="NCBIfam" id="TIGR01549">
    <property type="entry name" value="HAD-SF-IA-v1"/>
    <property type="match status" value="1"/>
</dbReference>
<accession>A0ABS7L5U5</accession>
<gene>
    <name evidence="1" type="ORF">FLB61_04130</name>
</gene>
<dbReference type="Proteomes" id="UP000779049">
    <property type="component" value="Unassembled WGS sequence"/>
</dbReference>
<dbReference type="PRINTS" id="PR00413">
    <property type="entry name" value="HADHALOGNASE"/>
</dbReference>
<sequence>MIRTVLFDMDGTLIDTEKYLTRFWVQAAKEAGFALTIEEACQFRSFASTYAAPYFAEKYGAGFDYMAIRERRKELMKQHLEKYGVEKKAGVDEALASLRKMHIRTAVVTATDEERTRVYLQQTGIYDLFDEIVCATMVERGKPFPDVYLYACRKMGEKPEDCLAVEDAPNGIYSAHGAGCKVLMIPDLTEPDEDLMEHIDCVAESLLEVPEIVKNWGKENGLEAANGKIEN</sequence>
<dbReference type="PANTHER" id="PTHR18901:SF38">
    <property type="entry name" value="PSEUDOURIDINE-5'-PHOSPHATASE"/>
    <property type="match status" value="1"/>
</dbReference>
<dbReference type="SFLD" id="SFLDS00003">
    <property type="entry name" value="Haloacid_Dehalogenase"/>
    <property type="match status" value="1"/>
</dbReference>
<proteinExistence type="predicted"/>
<reference evidence="1 2" key="1">
    <citation type="journal article" date="2020" name="New Microbes New Infect">
        <title>Sellimonas caecigallum sp. nov., description and genome sequence of a new member of the Sellimonas genus isolated from the cecum of feral chicken.</title>
        <authorList>
            <person name="Wongkuna S."/>
            <person name="Ghimire S."/>
            <person name="Antony L."/>
            <person name="Chankhamhaengdecha S."/>
            <person name="Janvilisri T."/>
            <person name="Scaria J."/>
        </authorList>
    </citation>
    <scope>NUCLEOTIDE SEQUENCE [LARGE SCALE GENOMIC DNA]</scope>
    <source>
        <strain evidence="1 2">SW451</strain>
    </source>
</reference>
<dbReference type="InterPro" id="IPR023198">
    <property type="entry name" value="PGP-like_dom2"/>
</dbReference>
<name>A0ABS7L5U5_9FIRM</name>
<dbReference type="SUPFAM" id="SSF56784">
    <property type="entry name" value="HAD-like"/>
    <property type="match status" value="1"/>
</dbReference>
<dbReference type="InterPro" id="IPR006439">
    <property type="entry name" value="HAD-SF_hydro_IA"/>
</dbReference>
<dbReference type="InterPro" id="IPR036412">
    <property type="entry name" value="HAD-like_sf"/>
</dbReference>
<dbReference type="Gene3D" id="1.10.150.240">
    <property type="entry name" value="Putative phosphatase, domain 2"/>
    <property type="match status" value="1"/>
</dbReference>
<evidence type="ECO:0000313" key="2">
    <source>
        <dbReference type="Proteomes" id="UP000779049"/>
    </source>
</evidence>
<dbReference type="NCBIfam" id="TIGR01509">
    <property type="entry name" value="HAD-SF-IA-v3"/>
    <property type="match status" value="1"/>
</dbReference>